<proteinExistence type="predicted"/>
<organism evidence="2 3">
    <name type="scientific">Choiromyces venosus 120613-1</name>
    <dbReference type="NCBI Taxonomy" id="1336337"/>
    <lineage>
        <taxon>Eukaryota</taxon>
        <taxon>Fungi</taxon>
        <taxon>Dikarya</taxon>
        <taxon>Ascomycota</taxon>
        <taxon>Pezizomycotina</taxon>
        <taxon>Pezizomycetes</taxon>
        <taxon>Pezizales</taxon>
        <taxon>Tuberaceae</taxon>
        <taxon>Choiromyces</taxon>
    </lineage>
</organism>
<evidence type="ECO:0000313" key="2">
    <source>
        <dbReference type="EMBL" id="RPA90669.1"/>
    </source>
</evidence>
<dbReference type="Proteomes" id="UP000276215">
    <property type="component" value="Unassembled WGS sequence"/>
</dbReference>
<evidence type="ECO:0000256" key="1">
    <source>
        <dbReference type="SAM" id="Phobius"/>
    </source>
</evidence>
<keyword evidence="3" id="KW-1185">Reference proteome</keyword>
<sequence>MNTFNPHCRDKGDYNIGYLPRSFHFAMVLLVASVFLRDKAVNIEWVKNRKEVANAKNFEHTSRDYIRGGTGGL</sequence>
<evidence type="ECO:0000313" key="3">
    <source>
        <dbReference type="Proteomes" id="UP000276215"/>
    </source>
</evidence>
<gene>
    <name evidence="2" type="ORF">L873DRAFT_1820756</name>
</gene>
<dbReference type="AlphaFoldDB" id="A0A3N4IXG7"/>
<accession>A0A3N4IXG7</accession>
<dbReference type="EMBL" id="ML120518">
    <property type="protein sequence ID" value="RPA90669.1"/>
    <property type="molecule type" value="Genomic_DNA"/>
</dbReference>
<reference evidence="2 3" key="1">
    <citation type="journal article" date="2018" name="Nat. Ecol. Evol.">
        <title>Pezizomycetes genomes reveal the molecular basis of ectomycorrhizal truffle lifestyle.</title>
        <authorList>
            <person name="Murat C."/>
            <person name="Payen T."/>
            <person name="Noel B."/>
            <person name="Kuo A."/>
            <person name="Morin E."/>
            <person name="Chen J."/>
            <person name="Kohler A."/>
            <person name="Krizsan K."/>
            <person name="Balestrini R."/>
            <person name="Da Silva C."/>
            <person name="Montanini B."/>
            <person name="Hainaut M."/>
            <person name="Levati E."/>
            <person name="Barry K.W."/>
            <person name="Belfiori B."/>
            <person name="Cichocki N."/>
            <person name="Clum A."/>
            <person name="Dockter R.B."/>
            <person name="Fauchery L."/>
            <person name="Guy J."/>
            <person name="Iotti M."/>
            <person name="Le Tacon F."/>
            <person name="Lindquist E.A."/>
            <person name="Lipzen A."/>
            <person name="Malagnac F."/>
            <person name="Mello A."/>
            <person name="Molinier V."/>
            <person name="Miyauchi S."/>
            <person name="Poulain J."/>
            <person name="Riccioni C."/>
            <person name="Rubini A."/>
            <person name="Sitrit Y."/>
            <person name="Splivallo R."/>
            <person name="Traeger S."/>
            <person name="Wang M."/>
            <person name="Zifcakova L."/>
            <person name="Wipf D."/>
            <person name="Zambonelli A."/>
            <person name="Paolocci F."/>
            <person name="Nowrousian M."/>
            <person name="Ottonello S."/>
            <person name="Baldrian P."/>
            <person name="Spatafora J.W."/>
            <person name="Henrissat B."/>
            <person name="Nagy L.G."/>
            <person name="Aury J.M."/>
            <person name="Wincker P."/>
            <person name="Grigoriev I.V."/>
            <person name="Bonfante P."/>
            <person name="Martin F.M."/>
        </authorList>
    </citation>
    <scope>NUCLEOTIDE SEQUENCE [LARGE SCALE GENOMIC DNA]</scope>
    <source>
        <strain evidence="2 3">120613-1</strain>
    </source>
</reference>
<feature type="transmembrane region" description="Helical" evidence="1">
    <location>
        <begin position="18"/>
        <end position="36"/>
    </location>
</feature>
<keyword evidence="1" id="KW-0812">Transmembrane</keyword>
<protein>
    <submittedName>
        <fullName evidence="2">Uncharacterized protein</fullName>
    </submittedName>
</protein>
<keyword evidence="1" id="KW-0472">Membrane</keyword>
<keyword evidence="1" id="KW-1133">Transmembrane helix</keyword>
<name>A0A3N4IXG7_9PEZI</name>